<dbReference type="InterPro" id="IPR002347">
    <property type="entry name" value="SDR_fam"/>
</dbReference>
<organism evidence="1 2">
    <name type="scientific">Streptodolium elevatio</name>
    <dbReference type="NCBI Taxonomy" id="3157996"/>
    <lineage>
        <taxon>Bacteria</taxon>
        <taxon>Bacillati</taxon>
        <taxon>Actinomycetota</taxon>
        <taxon>Actinomycetes</taxon>
        <taxon>Kitasatosporales</taxon>
        <taxon>Streptomycetaceae</taxon>
        <taxon>Streptodolium</taxon>
    </lineage>
</organism>
<dbReference type="PANTHER" id="PTHR43431">
    <property type="entry name" value="OXIDOREDUCTASE, SHORT CHAIN DEHYDROGENASE/REDUCTASE FAMILY (AFU_ORTHOLOGUE AFUA_5G14000)"/>
    <property type="match status" value="1"/>
</dbReference>
<accession>A0ABV3DK40</accession>
<proteinExistence type="predicted"/>
<reference evidence="1 2" key="1">
    <citation type="submission" date="2024-06" db="EMBL/GenBank/DDBJ databases">
        <title>The Natural Products Discovery Center: Release of the First 8490 Sequenced Strains for Exploring Actinobacteria Biosynthetic Diversity.</title>
        <authorList>
            <person name="Kalkreuter E."/>
            <person name="Kautsar S.A."/>
            <person name="Yang D."/>
            <person name="Bader C.D."/>
            <person name="Teijaro C.N."/>
            <person name="Fluegel L."/>
            <person name="Davis C.M."/>
            <person name="Simpson J.R."/>
            <person name="Lauterbach L."/>
            <person name="Steele A.D."/>
            <person name="Gui C."/>
            <person name="Meng S."/>
            <person name="Li G."/>
            <person name="Viehrig K."/>
            <person name="Ye F."/>
            <person name="Su P."/>
            <person name="Kiefer A.F."/>
            <person name="Nichols A."/>
            <person name="Cepeda A.J."/>
            <person name="Yan W."/>
            <person name="Fan B."/>
            <person name="Jiang Y."/>
            <person name="Adhikari A."/>
            <person name="Zheng C.-J."/>
            <person name="Schuster L."/>
            <person name="Cowan T.M."/>
            <person name="Smanski M.J."/>
            <person name="Chevrette M.G."/>
            <person name="De Carvalho L.P.S."/>
            <person name="Shen B."/>
        </authorList>
    </citation>
    <scope>NUCLEOTIDE SEQUENCE [LARGE SCALE GENOMIC DNA]</scope>
    <source>
        <strain evidence="1 2">NPDC048946</strain>
    </source>
</reference>
<sequence>MSGLIIVGAGPLIGRSVARRFGREGLPVAVVARRPAAADEVAAAVRADGGRAVAFAADATDEKGLRAALDAAVEAHGVPDAVVYNAGLIRADRLGELASDEFLATLAVNVVGALTAAAHLGPRMAATGGGAFLITGGMPQPLASHVSLSLGKAGVRAAADMLAQELGPSGVHVATVTVAGEVRTGTAYDPDDIADLYWELYRQSPEEWEREVLFAR</sequence>
<dbReference type="RefSeq" id="WP_358356387.1">
    <property type="nucleotide sequence ID" value="NZ_JBEZFP010000056.1"/>
</dbReference>
<comment type="caution">
    <text evidence="1">The sequence shown here is derived from an EMBL/GenBank/DDBJ whole genome shotgun (WGS) entry which is preliminary data.</text>
</comment>
<evidence type="ECO:0000313" key="1">
    <source>
        <dbReference type="EMBL" id="MEU8136118.1"/>
    </source>
</evidence>
<name>A0ABV3DK40_9ACTN</name>
<protein>
    <submittedName>
        <fullName evidence="1">SDR family NAD(P)-dependent oxidoreductase</fullName>
    </submittedName>
</protein>
<keyword evidence="2" id="KW-1185">Reference proteome</keyword>
<dbReference type="Pfam" id="PF00106">
    <property type="entry name" value="adh_short"/>
    <property type="match status" value="1"/>
</dbReference>
<dbReference type="PRINTS" id="PR01397">
    <property type="entry name" value="DHBDHDRGNASE"/>
</dbReference>
<evidence type="ECO:0000313" key="2">
    <source>
        <dbReference type="Proteomes" id="UP001551482"/>
    </source>
</evidence>
<dbReference type="InterPro" id="IPR036291">
    <property type="entry name" value="NAD(P)-bd_dom_sf"/>
</dbReference>
<gene>
    <name evidence="1" type="ORF">AB0C36_21715</name>
</gene>
<dbReference type="Gene3D" id="3.40.50.720">
    <property type="entry name" value="NAD(P)-binding Rossmann-like Domain"/>
    <property type="match status" value="1"/>
</dbReference>
<dbReference type="EMBL" id="JBEZFP010000056">
    <property type="protein sequence ID" value="MEU8136118.1"/>
    <property type="molecule type" value="Genomic_DNA"/>
</dbReference>
<dbReference type="SUPFAM" id="SSF51735">
    <property type="entry name" value="NAD(P)-binding Rossmann-fold domains"/>
    <property type="match status" value="1"/>
</dbReference>
<dbReference type="InterPro" id="IPR003560">
    <property type="entry name" value="DHB_DH"/>
</dbReference>
<dbReference type="PANTHER" id="PTHR43431:SF1">
    <property type="entry name" value="OS08G0476300 PROTEIN"/>
    <property type="match status" value="1"/>
</dbReference>
<dbReference type="Proteomes" id="UP001551482">
    <property type="component" value="Unassembled WGS sequence"/>
</dbReference>